<evidence type="ECO:0000313" key="2">
    <source>
        <dbReference type="Proteomes" id="UP000019141"/>
    </source>
</evidence>
<reference evidence="1 2" key="1">
    <citation type="journal article" date="2014" name="Nature">
        <title>An environmental bacterial taxon with a large and distinct metabolic repertoire.</title>
        <authorList>
            <person name="Wilson M.C."/>
            <person name="Mori T."/>
            <person name="Ruckert C."/>
            <person name="Uria A.R."/>
            <person name="Helf M.J."/>
            <person name="Takada K."/>
            <person name="Gernert C."/>
            <person name="Steffens U.A."/>
            <person name="Heycke N."/>
            <person name="Schmitt S."/>
            <person name="Rinke C."/>
            <person name="Helfrich E.J."/>
            <person name="Brachmann A.O."/>
            <person name="Gurgui C."/>
            <person name="Wakimoto T."/>
            <person name="Kracht M."/>
            <person name="Crusemann M."/>
            <person name="Hentschel U."/>
            <person name="Abe I."/>
            <person name="Matsunaga S."/>
            <person name="Kalinowski J."/>
            <person name="Takeyama H."/>
            <person name="Piel J."/>
        </authorList>
    </citation>
    <scope>NUCLEOTIDE SEQUENCE [LARGE SCALE GENOMIC DNA]</scope>
    <source>
        <strain evidence="2">TSY1</strain>
        <plasmid evidence="1">pTSY</plasmid>
    </source>
</reference>
<dbReference type="EMBL" id="AZHW01000025">
    <property type="protein sequence ID" value="ETX03588.1"/>
    <property type="molecule type" value="Genomic_DNA"/>
</dbReference>
<dbReference type="HOGENOM" id="CLU_2205218_0_0_7"/>
<gene>
    <name evidence="1" type="ORF">ETSY1_46820</name>
</gene>
<dbReference type="AlphaFoldDB" id="W4M0B0"/>
<geneLocation type="plasmid" evidence="1">
    <name>pTSY</name>
</geneLocation>
<sequence>MEPTQVPDSVRHLLVFHIERIRSTNAEISRLRQFEKTLGSPGRYEWEYRTGTCPNPEDSLAFFETFETLARQNGVDPQSVYQDYGGKPEPEPWSLEALEWVRPGDLC</sequence>
<comment type="caution">
    <text evidence="1">The sequence shown here is derived from an EMBL/GenBank/DDBJ whole genome shotgun (WGS) entry which is preliminary data.</text>
</comment>
<keyword evidence="2" id="KW-1185">Reference proteome</keyword>
<organism evidence="1 2">
    <name type="scientific">Entotheonella factor</name>
    <dbReference type="NCBI Taxonomy" id="1429438"/>
    <lineage>
        <taxon>Bacteria</taxon>
        <taxon>Pseudomonadati</taxon>
        <taxon>Nitrospinota/Tectimicrobiota group</taxon>
        <taxon>Candidatus Tectimicrobiota</taxon>
        <taxon>Candidatus Entotheonellia</taxon>
        <taxon>Candidatus Entotheonellales</taxon>
        <taxon>Candidatus Entotheonellaceae</taxon>
        <taxon>Candidatus Entotheonella</taxon>
    </lineage>
</organism>
<proteinExistence type="predicted"/>
<keyword evidence="1" id="KW-0614">Plasmid</keyword>
<evidence type="ECO:0000313" key="1">
    <source>
        <dbReference type="EMBL" id="ETX03588.1"/>
    </source>
</evidence>
<name>W4M0B0_ENTF1</name>
<dbReference type="Proteomes" id="UP000019141">
    <property type="component" value="Unassembled WGS sequence"/>
</dbReference>
<protein>
    <submittedName>
        <fullName evidence="1">Uncharacterized protein</fullName>
    </submittedName>
</protein>
<accession>W4M0B0</accession>